<dbReference type="InterPro" id="IPR003691">
    <property type="entry name" value="FluC"/>
</dbReference>
<evidence type="ECO:0000256" key="6">
    <source>
        <dbReference type="ARBA" id="ARBA00022989"/>
    </source>
</evidence>
<dbReference type="RefSeq" id="WP_212780833.1">
    <property type="nucleotide sequence ID" value="NZ_BMAY01000006.1"/>
</dbReference>
<keyword evidence="9 14" id="KW-0472">Membrane</keyword>
<feature type="binding site" evidence="14">
    <location>
        <position position="69"/>
    </location>
    <ligand>
        <name>Na(+)</name>
        <dbReference type="ChEBI" id="CHEBI:29101"/>
        <note>structural</note>
    </ligand>
</feature>
<comment type="similarity">
    <text evidence="11 14">Belongs to the fluoride channel Fluc/FEX (TC 1.A.43) family.</text>
</comment>
<keyword evidence="8 14" id="KW-0406">Ion transport</keyword>
<dbReference type="HAMAP" id="MF_00454">
    <property type="entry name" value="FluC"/>
    <property type="match status" value="1"/>
</dbReference>
<accession>A0A916QKN8</accession>
<dbReference type="PANTHER" id="PTHR28259">
    <property type="entry name" value="FLUORIDE EXPORT PROTEIN 1-RELATED"/>
    <property type="match status" value="1"/>
</dbReference>
<dbReference type="AlphaFoldDB" id="A0A916QKN8"/>
<dbReference type="Proteomes" id="UP000677218">
    <property type="component" value="Unassembled WGS sequence"/>
</dbReference>
<feature type="transmembrane region" description="Helical" evidence="14">
    <location>
        <begin position="26"/>
        <end position="48"/>
    </location>
</feature>
<proteinExistence type="inferred from homology"/>
<evidence type="ECO:0000256" key="13">
    <source>
        <dbReference type="ARBA" id="ARBA00049940"/>
    </source>
</evidence>
<comment type="catalytic activity">
    <reaction evidence="12">
        <text>fluoride(in) = fluoride(out)</text>
        <dbReference type="Rhea" id="RHEA:76159"/>
        <dbReference type="ChEBI" id="CHEBI:17051"/>
    </reaction>
    <physiologicalReaction direction="left-to-right" evidence="12">
        <dbReference type="Rhea" id="RHEA:76160"/>
    </physiologicalReaction>
</comment>
<evidence type="ECO:0000256" key="12">
    <source>
        <dbReference type="ARBA" id="ARBA00035585"/>
    </source>
</evidence>
<sequence>MVWLAGIGAAIGAVLRYEVTSVGKKLGWEFWITGLINLSGAFLLGLLFGLGSSKGIYAFLGTGILGGYTTFSTMNTELISLLKGHDYRNLLYYLLVTYLGGLLFVYGGWYLGRLL</sequence>
<keyword evidence="16" id="KW-1185">Reference proteome</keyword>
<evidence type="ECO:0000256" key="4">
    <source>
        <dbReference type="ARBA" id="ARBA00022692"/>
    </source>
</evidence>
<organism evidence="15 16">
    <name type="scientific">Lactobacillus corticis</name>
    <dbReference type="NCBI Taxonomy" id="2201249"/>
    <lineage>
        <taxon>Bacteria</taxon>
        <taxon>Bacillati</taxon>
        <taxon>Bacillota</taxon>
        <taxon>Bacilli</taxon>
        <taxon>Lactobacillales</taxon>
        <taxon>Lactobacillaceae</taxon>
        <taxon>Lactobacillus</taxon>
    </lineage>
</organism>
<keyword evidence="4 14" id="KW-0812">Transmembrane</keyword>
<keyword evidence="6 14" id="KW-1133">Transmembrane helix</keyword>
<evidence type="ECO:0000256" key="9">
    <source>
        <dbReference type="ARBA" id="ARBA00023136"/>
    </source>
</evidence>
<protein>
    <recommendedName>
        <fullName evidence="14">Fluoride-specific ion channel FluC</fullName>
    </recommendedName>
</protein>
<dbReference type="NCBIfam" id="NF010816">
    <property type="entry name" value="PRK14220.1"/>
    <property type="match status" value="1"/>
</dbReference>
<dbReference type="GO" id="GO:0062054">
    <property type="term" value="F:fluoride channel activity"/>
    <property type="evidence" value="ECO:0007669"/>
    <property type="project" value="UniProtKB-UniRule"/>
</dbReference>
<reference evidence="15" key="1">
    <citation type="submission" date="2020-08" db="EMBL/GenBank/DDBJ databases">
        <title>Taxonomic study for Lactobacillus species isolated from hardwood bark.</title>
        <authorList>
            <person name="Tohno M."/>
            <person name="Tanizawa Y."/>
        </authorList>
    </citation>
    <scope>NUCLEOTIDE SEQUENCE</scope>
    <source>
        <strain evidence="15">B40</strain>
    </source>
</reference>
<evidence type="ECO:0000256" key="10">
    <source>
        <dbReference type="ARBA" id="ARBA00023303"/>
    </source>
</evidence>
<evidence type="ECO:0000313" key="15">
    <source>
        <dbReference type="EMBL" id="GFZ27141.1"/>
    </source>
</evidence>
<comment type="subcellular location">
    <subcellularLocation>
        <location evidence="1 14">Cell membrane</location>
        <topology evidence="1 14">Multi-pass membrane protein</topology>
    </subcellularLocation>
</comment>
<evidence type="ECO:0000313" key="16">
    <source>
        <dbReference type="Proteomes" id="UP000677218"/>
    </source>
</evidence>
<dbReference type="Pfam" id="PF02537">
    <property type="entry name" value="CRCB"/>
    <property type="match status" value="1"/>
</dbReference>
<evidence type="ECO:0000256" key="1">
    <source>
        <dbReference type="ARBA" id="ARBA00004651"/>
    </source>
</evidence>
<feature type="binding site" evidence="14">
    <location>
        <position position="66"/>
    </location>
    <ligand>
        <name>Na(+)</name>
        <dbReference type="ChEBI" id="CHEBI:29101"/>
        <note>structural</note>
    </ligand>
</feature>
<dbReference type="GO" id="GO:0005886">
    <property type="term" value="C:plasma membrane"/>
    <property type="evidence" value="ECO:0007669"/>
    <property type="project" value="UniProtKB-SubCell"/>
</dbReference>
<keyword evidence="5 14" id="KW-0479">Metal-binding</keyword>
<evidence type="ECO:0000256" key="7">
    <source>
        <dbReference type="ARBA" id="ARBA00023053"/>
    </source>
</evidence>
<evidence type="ECO:0000256" key="11">
    <source>
        <dbReference type="ARBA" id="ARBA00035120"/>
    </source>
</evidence>
<keyword evidence="2 14" id="KW-0813">Transport</keyword>
<comment type="activity regulation">
    <text evidence="14">Na(+) is not transported, but it plays an essential structural role and its presence is essential for fluoride channel function.</text>
</comment>
<evidence type="ECO:0000256" key="14">
    <source>
        <dbReference type="HAMAP-Rule" id="MF_00454"/>
    </source>
</evidence>
<evidence type="ECO:0000256" key="8">
    <source>
        <dbReference type="ARBA" id="ARBA00023065"/>
    </source>
</evidence>
<keyword evidence="3 14" id="KW-1003">Cell membrane</keyword>
<dbReference type="GO" id="GO:0140114">
    <property type="term" value="P:cellular detoxification of fluoride"/>
    <property type="evidence" value="ECO:0007669"/>
    <property type="project" value="UniProtKB-UniRule"/>
</dbReference>
<evidence type="ECO:0000256" key="5">
    <source>
        <dbReference type="ARBA" id="ARBA00022723"/>
    </source>
</evidence>
<dbReference type="GO" id="GO:0046872">
    <property type="term" value="F:metal ion binding"/>
    <property type="evidence" value="ECO:0007669"/>
    <property type="project" value="UniProtKB-KW"/>
</dbReference>
<evidence type="ECO:0000256" key="2">
    <source>
        <dbReference type="ARBA" id="ARBA00022448"/>
    </source>
</evidence>
<feature type="transmembrane region" description="Helical" evidence="14">
    <location>
        <begin position="55"/>
        <end position="71"/>
    </location>
</feature>
<comment type="function">
    <text evidence="13 14">Fluoride-specific ion channel. Important for reducing fluoride concentration in the cell, thus reducing its toxicity.</text>
</comment>
<dbReference type="PANTHER" id="PTHR28259:SF16">
    <property type="entry name" value="FLUORIDE-SPECIFIC ION CHANNEL FLUC 2"/>
    <property type="match status" value="1"/>
</dbReference>
<evidence type="ECO:0000256" key="3">
    <source>
        <dbReference type="ARBA" id="ARBA00022475"/>
    </source>
</evidence>
<comment type="caution">
    <text evidence="15">The sequence shown here is derived from an EMBL/GenBank/DDBJ whole genome shotgun (WGS) entry which is preliminary data.</text>
</comment>
<name>A0A916QKN8_9LACO</name>
<gene>
    <name evidence="15" type="primary">crcB_1</name>
    <name evidence="14" type="synonym">crcB</name>
    <name evidence="14" type="synonym">fluC</name>
    <name evidence="15" type="ORF">LCB40_10210</name>
</gene>
<keyword evidence="7 14" id="KW-0915">Sodium</keyword>
<dbReference type="EMBL" id="BMAY01000006">
    <property type="protein sequence ID" value="GFZ27141.1"/>
    <property type="molecule type" value="Genomic_DNA"/>
</dbReference>
<keyword evidence="10 14" id="KW-0407">Ion channel</keyword>
<feature type="transmembrane region" description="Helical" evidence="14">
    <location>
        <begin position="91"/>
        <end position="111"/>
    </location>
</feature>